<dbReference type="EMBL" id="JZRZ01000027">
    <property type="protein sequence ID" value="KKD56914.1"/>
    <property type="molecule type" value="Genomic_DNA"/>
</dbReference>
<evidence type="ECO:0000259" key="2">
    <source>
        <dbReference type="PROSITE" id="PS50164"/>
    </source>
</evidence>
<sequence>MAPSLRPWFLYLLECRDGSYYAGISTDVDARFAAHQAGKGARYTRARPPLRVLAVREYPDRAAASRAEWQLKQQPRERKLAWLQAVDAGSL</sequence>
<comment type="similarity">
    <text evidence="1">Belongs to the UPF0213 family.</text>
</comment>
<dbReference type="PANTHER" id="PTHR34477:SF1">
    <property type="entry name" value="UPF0213 PROTEIN YHBQ"/>
    <property type="match status" value="1"/>
</dbReference>
<dbReference type="eggNOG" id="COG2827">
    <property type="taxonomic scope" value="Bacteria"/>
</dbReference>
<dbReference type="Proteomes" id="UP000243478">
    <property type="component" value="Unassembled WGS sequence"/>
</dbReference>
<dbReference type="InterPro" id="IPR050190">
    <property type="entry name" value="UPF0213_domain"/>
</dbReference>
<evidence type="ECO:0000313" key="4">
    <source>
        <dbReference type="EMBL" id="KKD56914.1"/>
    </source>
</evidence>
<dbReference type="Proteomes" id="UP001225498">
    <property type="component" value="Unassembled WGS sequence"/>
</dbReference>
<feature type="domain" description="GIY-YIG" evidence="2">
    <location>
        <begin position="6"/>
        <end position="81"/>
    </location>
</feature>
<accession>A0A0F5ZMN1</accession>
<dbReference type="SUPFAM" id="SSF82771">
    <property type="entry name" value="GIY-YIG endonuclease"/>
    <property type="match status" value="1"/>
</dbReference>
<dbReference type="PATRIC" id="fig|40324.129.peg.2052"/>
<dbReference type="InterPro" id="IPR000305">
    <property type="entry name" value="GIY-YIG_endonuc"/>
</dbReference>
<dbReference type="RefSeq" id="WP_005411214.1">
    <property type="nucleotide sequence ID" value="NZ_AP021908.1"/>
</dbReference>
<reference evidence="4 5" key="1">
    <citation type="submission" date="2015-03" db="EMBL/GenBank/DDBJ databases">
        <title>Draft genome of Stenotrophomonas maltophila isolated from urine specimen.</title>
        <authorList>
            <person name="Murugan N."/>
            <person name="Malathi J."/>
            <person name="Umashankar V."/>
            <person name="Madhavan H."/>
        </authorList>
    </citation>
    <scope>NUCLEOTIDE SEQUENCE [LARGE SCALE GENOMIC DNA]</scope>
    <source>
        <strain evidence="4 5">JMNMN1</strain>
    </source>
</reference>
<reference evidence="3" key="2">
    <citation type="submission" date="2023-08" db="EMBL/GenBank/DDBJ databases">
        <authorList>
            <consortium name="Clinical and Environmental Microbiology Branch: Whole genome sequencing antimicrobial resistance pathogens in the healthcare setting"/>
        </authorList>
    </citation>
    <scope>NUCLEOTIDE SEQUENCE</scope>
    <source>
        <strain evidence="3">2023CJ-00293</strain>
    </source>
</reference>
<evidence type="ECO:0000313" key="5">
    <source>
        <dbReference type="Proteomes" id="UP000243478"/>
    </source>
</evidence>
<evidence type="ECO:0000313" key="3">
    <source>
        <dbReference type="EMBL" id="EKZ1927257.1"/>
    </source>
</evidence>
<dbReference type="Gene3D" id="3.40.1440.10">
    <property type="entry name" value="GIY-YIG endonuclease"/>
    <property type="match status" value="1"/>
</dbReference>
<name>A0A0F5ZMN1_STEMA</name>
<dbReference type="EMBL" id="ABLTIR010000045">
    <property type="protein sequence ID" value="EKZ1927257.1"/>
    <property type="molecule type" value="Genomic_DNA"/>
</dbReference>
<dbReference type="AlphaFoldDB" id="A0A0F5ZMN1"/>
<dbReference type="InterPro" id="IPR035901">
    <property type="entry name" value="GIY-YIG_endonuc_sf"/>
</dbReference>
<evidence type="ECO:0000256" key="1">
    <source>
        <dbReference type="ARBA" id="ARBA00007435"/>
    </source>
</evidence>
<gene>
    <name evidence="3" type="ORF">REH87_002275</name>
    <name evidence="4" type="ORF">VM57_17625</name>
</gene>
<comment type="caution">
    <text evidence="4">The sequence shown here is derived from an EMBL/GenBank/DDBJ whole genome shotgun (WGS) entry which is preliminary data.</text>
</comment>
<dbReference type="CDD" id="cd10456">
    <property type="entry name" value="GIY-YIG_UPF0213"/>
    <property type="match status" value="1"/>
</dbReference>
<protein>
    <submittedName>
        <fullName evidence="3 4">Nuclease</fullName>
    </submittedName>
</protein>
<dbReference type="PROSITE" id="PS50164">
    <property type="entry name" value="GIY_YIG"/>
    <property type="match status" value="1"/>
</dbReference>
<organism evidence="4 5">
    <name type="scientific">Stenotrophomonas maltophilia</name>
    <name type="common">Pseudomonas maltophilia</name>
    <name type="synonym">Xanthomonas maltophilia</name>
    <dbReference type="NCBI Taxonomy" id="40324"/>
    <lineage>
        <taxon>Bacteria</taxon>
        <taxon>Pseudomonadati</taxon>
        <taxon>Pseudomonadota</taxon>
        <taxon>Gammaproteobacteria</taxon>
        <taxon>Lysobacterales</taxon>
        <taxon>Lysobacteraceae</taxon>
        <taxon>Stenotrophomonas</taxon>
        <taxon>Stenotrophomonas maltophilia group</taxon>
    </lineage>
</organism>
<proteinExistence type="inferred from homology"/>
<dbReference type="PANTHER" id="PTHR34477">
    <property type="entry name" value="UPF0213 PROTEIN YHBQ"/>
    <property type="match status" value="1"/>
</dbReference>
<dbReference type="Pfam" id="PF01541">
    <property type="entry name" value="GIY-YIG"/>
    <property type="match status" value="1"/>
</dbReference>